<keyword evidence="3 11" id="KW-0597">Phosphoprotein</keyword>
<evidence type="ECO:0000256" key="5">
    <source>
        <dbReference type="ARBA" id="ARBA00023015"/>
    </source>
</evidence>
<comment type="subcellular location">
    <subcellularLocation>
        <location evidence="1 10">Cytoplasm</location>
    </subcellularLocation>
</comment>
<dbReference type="PANTHER" id="PTHR45526:SF1">
    <property type="entry name" value="TRANSCRIPTIONAL REGULATORY PROTEIN DCUR-RELATED"/>
    <property type="match status" value="1"/>
</dbReference>
<keyword evidence="7 10" id="KW-0010">Activator</keyword>
<evidence type="ECO:0000256" key="10">
    <source>
        <dbReference type="PIRNR" id="PIRNR006171"/>
    </source>
</evidence>
<dbReference type="InterPro" id="IPR036390">
    <property type="entry name" value="WH_DNA-bd_sf"/>
</dbReference>
<dbReference type="STRING" id="341036.SAMN05660649_01714"/>
<dbReference type="GO" id="GO:0003700">
    <property type="term" value="F:DNA-binding transcription factor activity"/>
    <property type="evidence" value="ECO:0007669"/>
    <property type="project" value="InterPro"/>
</dbReference>
<accession>A0A1I2S3N9</accession>
<keyword evidence="6 10" id="KW-0238">DNA-binding</keyword>
<dbReference type="InterPro" id="IPR001789">
    <property type="entry name" value="Sig_transdc_resp-reg_receiver"/>
</dbReference>
<dbReference type="InterPro" id="IPR024187">
    <property type="entry name" value="Sig_transdc_resp-reg_cit/mal"/>
</dbReference>
<dbReference type="SUPFAM" id="SSF52172">
    <property type="entry name" value="CheY-like"/>
    <property type="match status" value="1"/>
</dbReference>
<dbReference type="PANTHER" id="PTHR45526">
    <property type="entry name" value="TRANSCRIPTIONAL REGULATORY PROTEIN DPIA"/>
    <property type="match status" value="1"/>
</dbReference>
<dbReference type="PIRSF" id="PIRSF006171">
    <property type="entry name" value="RR_citrat_malat"/>
    <property type="match status" value="1"/>
</dbReference>
<dbReference type="Gene3D" id="3.40.50.2300">
    <property type="match status" value="1"/>
</dbReference>
<evidence type="ECO:0000256" key="1">
    <source>
        <dbReference type="ARBA" id="ARBA00004496"/>
    </source>
</evidence>
<feature type="domain" description="Response regulatory" evidence="12">
    <location>
        <begin position="5"/>
        <end position="121"/>
    </location>
</feature>
<evidence type="ECO:0000256" key="7">
    <source>
        <dbReference type="ARBA" id="ARBA00023159"/>
    </source>
</evidence>
<dbReference type="GO" id="GO:0003677">
    <property type="term" value="F:DNA binding"/>
    <property type="evidence" value="ECO:0007669"/>
    <property type="project" value="UniProtKB-KW"/>
</dbReference>
<evidence type="ECO:0000259" key="12">
    <source>
        <dbReference type="PROSITE" id="PS50110"/>
    </source>
</evidence>
<dbReference type="GO" id="GO:0000156">
    <property type="term" value="F:phosphorelay response regulator activity"/>
    <property type="evidence" value="ECO:0007669"/>
    <property type="project" value="TreeGrafter"/>
</dbReference>
<evidence type="ECO:0000256" key="11">
    <source>
        <dbReference type="PROSITE-ProRule" id="PRU00169"/>
    </source>
</evidence>
<dbReference type="EMBL" id="FOOX01000005">
    <property type="protein sequence ID" value="SFG46369.1"/>
    <property type="molecule type" value="Genomic_DNA"/>
</dbReference>
<dbReference type="RefSeq" id="WP_092470644.1">
    <property type="nucleotide sequence ID" value="NZ_FOOX01000005.1"/>
</dbReference>
<dbReference type="PROSITE" id="PS50110">
    <property type="entry name" value="RESPONSE_REGULATORY"/>
    <property type="match status" value="1"/>
</dbReference>
<dbReference type="InterPro" id="IPR011006">
    <property type="entry name" value="CheY-like_superfamily"/>
</dbReference>
<evidence type="ECO:0000256" key="6">
    <source>
        <dbReference type="ARBA" id="ARBA00023125"/>
    </source>
</evidence>
<dbReference type="Proteomes" id="UP000199337">
    <property type="component" value="Unassembled WGS sequence"/>
</dbReference>
<dbReference type="CDD" id="cd19925">
    <property type="entry name" value="REC_citrate_TCS"/>
    <property type="match status" value="1"/>
</dbReference>
<proteinExistence type="predicted"/>
<dbReference type="Gene3D" id="1.10.10.10">
    <property type="entry name" value="Winged helix-like DNA-binding domain superfamily/Winged helix DNA-binding domain"/>
    <property type="match status" value="1"/>
</dbReference>
<dbReference type="AlphaFoldDB" id="A0A1I2S3N9"/>
<sequence>MTNINVLIVEDDPMVVQVNKEFVSSVPGFQVVDVARTGYEALNIIKIKKIDLVLLDIYLPDLDGFQVLKEIRTTGVPVDVIMVTAVQDAETIQNVFRYGAVDYIIKPFKLGRLQSALKTFATMFNCYGKNSVLNQSELDSLALNRNVEDQVKEFLPKGLNEITLKQVILSLIKQAKPVSAEEVAIELGLARVTARRYLEYLESINKAVARFKYGSVGRPIKEYRLDVADQ</sequence>
<dbReference type="SMART" id="SM00448">
    <property type="entry name" value="REC"/>
    <property type="match status" value="1"/>
</dbReference>
<dbReference type="InterPro" id="IPR051271">
    <property type="entry name" value="2C-system_Tx_regulators"/>
</dbReference>
<dbReference type="Pfam" id="PF00072">
    <property type="entry name" value="Response_reg"/>
    <property type="match status" value="1"/>
</dbReference>
<dbReference type="GO" id="GO:0005737">
    <property type="term" value="C:cytoplasm"/>
    <property type="evidence" value="ECO:0007669"/>
    <property type="project" value="UniProtKB-SubCell"/>
</dbReference>
<evidence type="ECO:0000313" key="14">
    <source>
        <dbReference type="Proteomes" id="UP000199337"/>
    </source>
</evidence>
<dbReference type="InterPro" id="IPR048714">
    <property type="entry name" value="DpiA-like_HTH"/>
</dbReference>
<organism evidence="13 14">
    <name type="scientific">Desulfotruncus arcticus DSM 17038</name>
    <dbReference type="NCBI Taxonomy" id="1121424"/>
    <lineage>
        <taxon>Bacteria</taxon>
        <taxon>Bacillati</taxon>
        <taxon>Bacillota</taxon>
        <taxon>Clostridia</taxon>
        <taxon>Eubacteriales</taxon>
        <taxon>Desulfallaceae</taxon>
        <taxon>Desulfotruncus</taxon>
    </lineage>
</organism>
<evidence type="ECO:0000256" key="3">
    <source>
        <dbReference type="ARBA" id="ARBA00022553"/>
    </source>
</evidence>
<evidence type="ECO:0000256" key="9">
    <source>
        <dbReference type="ARBA" id="ARBA00024867"/>
    </source>
</evidence>
<evidence type="ECO:0000256" key="2">
    <source>
        <dbReference type="ARBA" id="ARBA00022490"/>
    </source>
</evidence>
<comment type="function">
    <text evidence="9">May play the central regulatory role in sporulation. It may be an element of the effector pathway responsible for the activation of sporulation genes in response to nutritional stress. Spo0A may act in concert with spo0H (a sigma factor) to control the expression of some genes that are critical to the sporulation process.</text>
</comment>
<keyword evidence="2 10" id="KW-0963">Cytoplasm</keyword>
<dbReference type="OrthoDB" id="9759232at2"/>
<keyword evidence="4 10" id="KW-0902">Two-component regulatory system</keyword>
<dbReference type="SUPFAM" id="SSF46785">
    <property type="entry name" value="Winged helix' DNA-binding domain"/>
    <property type="match status" value="1"/>
</dbReference>
<gene>
    <name evidence="13" type="ORF">SAMN05660649_01714</name>
</gene>
<dbReference type="Pfam" id="PF20714">
    <property type="entry name" value="HTH_64"/>
    <property type="match status" value="1"/>
</dbReference>
<keyword evidence="14" id="KW-1185">Reference proteome</keyword>
<protein>
    <recommendedName>
        <fullName evidence="10">Transcriptional regulatory protein</fullName>
    </recommendedName>
</protein>
<evidence type="ECO:0000256" key="8">
    <source>
        <dbReference type="ARBA" id="ARBA00023163"/>
    </source>
</evidence>
<keyword evidence="8 10" id="KW-0804">Transcription</keyword>
<reference evidence="14" key="1">
    <citation type="submission" date="2016-10" db="EMBL/GenBank/DDBJ databases">
        <authorList>
            <person name="Varghese N."/>
            <person name="Submissions S."/>
        </authorList>
    </citation>
    <scope>NUCLEOTIDE SEQUENCE [LARGE SCALE GENOMIC DNA]</scope>
    <source>
        <strain evidence="14">DSM 17038</strain>
    </source>
</reference>
<evidence type="ECO:0000256" key="4">
    <source>
        <dbReference type="ARBA" id="ARBA00023012"/>
    </source>
</evidence>
<evidence type="ECO:0000313" key="13">
    <source>
        <dbReference type="EMBL" id="SFG46369.1"/>
    </source>
</evidence>
<feature type="modified residue" description="4-aspartylphosphate" evidence="11">
    <location>
        <position position="56"/>
    </location>
</feature>
<dbReference type="InterPro" id="IPR036388">
    <property type="entry name" value="WH-like_DNA-bd_sf"/>
</dbReference>
<name>A0A1I2S3N9_9FIRM</name>
<keyword evidence="5 10" id="KW-0805">Transcription regulation</keyword>